<evidence type="ECO:0000256" key="1">
    <source>
        <dbReference type="SAM" id="MobiDB-lite"/>
    </source>
</evidence>
<dbReference type="AlphaFoldDB" id="A0A7L9WMR7"/>
<dbReference type="RefSeq" id="WP_193082678.1">
    <property type="nucleotide sequence ID" value="NZ_CP045201.1"/>
</dbReference>
<sequence length="126" mass="13647">MFGVVLWSASDDSKAVVWCEDHGDLAFLNAESRGKSPDLTGLAQGDLLQFDLEEFGDMRLVQNARLVAEDHDSTLARRLKDMGRSASSATVAPRSGSNSEGHSSVVVAFPGKKTPRRPGPRLRHIS</sequence>
<dbReference type="EMBL" id="CP045201">
    <property type="protein sequence ID" value="QOL80360.1"/>
    <property type="molecule type" value="Genomic_DNA"/>
</dbReference>
<dbReference type="KEGG" id="pshq:F3W81_05700"/>
<feature type="compositionally biased region" description="Basic residues" evidence="1">
    <location>
        <begin position="113"/>
        <end position="126"/>
    </location>
</feature>
<protein>
    <submittedName>
        <fullName evidence="2">Uncharacterized protein</fullName>
    </submittedName>
</protein>
<organism evidence="2 3">
    <name type="scientific">Pseudooceanicola spongiae</name>
    <dbReference type="NCBI Taxonomy" id="2613965"/>
    <lineage>
        <taxon>Bacteria</taxon>
        <taxon>Pseudomonadati</taxon>
        <taxon>Pseudomonadota</taxon>
        <taxon>Alphaproteobacteria</taxon>
        <taxon>Rhodobacterales</taxon>
        <taxon>Paracoccaceae</taxon>
        <taxon>Pseudooceanicola</taxon>
    </lineage>
</organism>
<reference evidence="2 3" key="1">
    <citation type="submission" date="2019-10" db="EMBL/GenBank/DDBJ databases">
        <title>Pseudopuniceibacterium sp. HQ09 islated from Antarctica.</title>
        <authorList>
            <person name="Liao L."/>
            <person name="Su S."/>
            <person name="Chen B."/>
            <person name="Yu Y."/>
        </authorList>
    </citation>
    <scope>NUCLEOTIDE SEQUENCE [LARGE SCALE GENOMIC DNA]</scope>
    <source>
        <strain evidence="2 3">HQ09</strain>
    </source>
</reference>
<accession>A0A7L9WMR7</accession>
<gene>
    <name evidence="2" type="ORF">F3W81_05700</name>
</gene>
<dbReference type="Proteomes" id="UP000594118">
    <property type="component" value="Chromosome"/>
</dbReference>
<keyword evidence="3" id="KW-1185">Reference proteome</keyword>
<feature type="region of interest" description="Disordered" evidence="1">
    <location>
        <begin position="80"/>
        <end position="126"/>
    </location>
</feature>
<feature type="compositionally biased region" description="Polar residues" evidence="1">
    <location>
        <begin position="85"/>
        <end position="102"/>
    </location>
</feature>
<evidence type="ECO:0000313" key="3">
    <source>
        <dbReference type="Proteomes" id="UP000594118"/>
    </source>
</evidence>
<name>A0A7L9WMR7_9RHOB</name>
<evidence type="ECO:0000313" key="2">
    <source>
        <dbReference type="EMBL" id="QOL80360.1"/>
    </source>
</evidence>
<proteinExistence type="predicted"/>